<accession>A0A1I1ES19</accession>
<name>A0A1I1ES19_BREAD</name>
<organism evidence="1 2">
    <name type="scientific">Brevinema andersonii</name>
    <dbReference type="NCBI Taxonomy" id="34097"/>
    <lineage>
        <taxon>Bacteria</taxon>
        <taxon>Pseudomonadati</taxon>
        <taxon>Spirochaetota</taxon>
        <taxon>Spirochaetia</taxon>
        <taxon>Brevinematales</taxon>
        <taxon>Brevinemataceae</taxon>
        <taxon>Brevinema</taxon>
    </lineage>
</organism>
<evidence type="ECO:0000313" key="1">
    <source>
        <dbReference type="EMBL" id="SFB89797.1"/>
    </source>
</evidence>
<dbReference type="AlphaFoldDB" id="A0A1I1ES19"/>
<reference evidence="2" key="1">
    <citation type="submission" date="2016-10" db="EMBL/GenBank/DDBJ databases">
        <authorList>
            <person name="Varghese N."/>
            <person name="Submissions S."/>
        </authorList>
    </citation>
    <scope>NUCLEOTIDE SEQUENCE [LARGE SCALE GENOMIC DNA]</scope>
    <source>
        <strain evidence="2">ATCC 43811</strain>
    </source>
</reference>
<evidence type="ECO:0000313" key="2">
    <source>
        <dbReference type="Proteomes" id="UP000240042"/>
    </source>
</evidence>
<protein>
    <submittedName>
        <fullName evidence="1">Uncharacterized protein</fullName>
    </submittedName>
</protein>
<proteinExistence type="predicted"/>
<dbReference type="Proteomes" id="UP000240042">
    <property type="component" value="Unassembled WGS sequence"/>
</dbReference>
<sequence>MFIFVTFGPVFIDKSIFYHIAFITSEENRISLTQLEDAIQKYLFEGCRSGMLKYAQNNIYLPTTKSKIYTKIMLFIGKITRSI</sequence>
<keyword evidence="2" id="KW-1185">Reference proteome</keyword>
<dbReference type="RefSeq" id="WP_092319718.1">
    <property type="nucleotide sequence ID" value="NZ_FOKY01000017.1"/>
</dbReference>
<dbReference type="EMBL" id="FOKY01000017">
    <property type="protein sequence ID" value="SFB89797.1"/>
    <property type="molecule type" value="Genomic_DNA"/>
</dbReference>
<dbReference type="OrthoDB" id="10012624at2"/>
<gene>
    <name evidence="1" type="ORF">SAMN02745150_01232</name>
</gene>